<dbReference type="Gene3D" id="1.20.140.100">
    <property type="entry name" value="Dynein heavy chain, N-terminal domain 2"/>
    <property type="match status" value="1"/>
</dbReference>
<dbReference type="PANTHER" id="PTHR46532:SF15">
    <property type="entry name" value="CYTOPLASMIC DYNEIN 2 HEAVY CHAIN 1"/>
    <property type="match status" value="1"/>
</dbReference>
<dbReference type="GO" id="GO:0051959">
    <property type="term" value="F:dynein light intermediate chain binding"/>
    <property type="evidence" value="ECO:0007669"/>
    <property type="project" value="InterPro"/>
</dbReference>
<feature type="domain" description="Dynein heavy chain tail" evidence="2">
    <location>
        <begin position="19"/>
        <end position="261"/>
    </location>
</feature>
<feature type="non-terminal residue" evidence="4">
    <location>
        <position position="942"/>
    </location>
</feature>
<dbReference type="GO" id="GO:0045505">
    <property type="term" value="F:dynein intermediate chain binding"/>
    <property type="evidence" value="ECO:0007669"/>
    <property type="project" value="InterPro"/>
</dbReference>
<reference evidence="4 5" key="1">
    <citation type="journal article" date="2017" name="Gigascience">
        <title>Draft genome of the honey bee ectoparasitic mite, Tropilaelaps mercedesae, is shaped by the parasitic life history.</title>
        <authorList>
            <person name="Dong X."/>
            <person name="Armstrong S.D."/>
            <person name="Xia D."/>
            <person name="Makepeace B.L."/>
            <person name="Darby A.C."/>
            <person name="Kadowaki T."/>
        </authorList>
    </citation>
    <scope>NUCLEOTIDE SEQUENCE [LARGE SCALE GENOMIC DNA]</scope>
    <source>
        <strain evidence="4">Wuxi-XJTLU</strain>
    </source>
</reference>
<keyword evidence="1" id="KW-0175">Coiled coil</keyword>
<comment type="caution">
    <text evidence="4">The sequence shown here is derived from an EMBL/GenBank/DDBJ whole genome shotgun (WGS) entry which is preliminary data.</text>
</comment>
<dbReference type="EMBL" id="MNPL01006089">
    <property type="protein sequence ID" value="OQR75617.1"/>
    <property type="molecule type" value="Genomic_DNA"/>
</dbReference>
<feature type="non-terminal residue" evidence="4">
    <location>
        <position position="1"/>
    </location>
</feature>
<name>A0A1V9XQ43_9ACAR</name>
<proteinExistence type="predicted"/>
<gene>
    <name evidence="4" type="ORF">BIW11_08299</name>
</gene>
<dbReference type="Pfam" id="PF08385">
    <property type="entry name" value="DHC_N1"/>
    <property type="match status" value="1"/>
</dbReference>
<dbReference type="GO" id="GO:0007018">
    <property type="term" value="P:microtubule-based movement"/>
    <property type="evidence" value="ECO:0007669"/>
    <property type="project" value="InterPro"/>
</dbReference>
<sequence length="942" mass="109049">SAEKAAAVRLKQLLAEAGNNVDGVVSLLKRYKDVAVRPQVTLELTAERENMVAQLSEHVTHLRRVFDQRAENEERDRVPHMPTVVSNVIWGRQLESKIVDLQNMMSSVLRGLSLSGKLEEKLTILRVDVVEYQKEVYDSWCRDLQAGIRDKSLSLDTDQAVIRLDAEGTPRVSYSPRLVSLMQEVRQLRVLGLTIPSSVEEIDAKARLYFRQAKDLQQIGNFYMTIADHMILSQRPMMLSSAQQFTKLMNSKGKAATWNDPQAVDAYIKRLQEIAEKLSRLNRMLRRQHSEIADKVLRLMATDLLGKQQTWKELLAEIRGIMNKLQAQGFSPDHMRSWKTHWDRQLYKALDYQYSACLGRLSQHMAEIRVDLSFRNGEIAFRPPLEEVRAKYFLQIKRFLSIPHHFKGVSNSHEGALIFASIVEKHAVCMNKGQISQLYADASQVLHQVERTRDRFEGWVAFGGFDLDAVVEEFCKTPDDWRLNLKMVKIKSQEFAKMNVEEEKFDCITVSYAPIKSYIDYLLSEVNSTLVRVLQRTISQDASKIQTFIQESTSALLQRPQTAEEMTESVIKLEEIKQIKSEVKAVITGNLRSVYEQSEAKNEILGRWSRKSVKELGQLHAQWDTLDRLLEDFEASVKEQAEVLKANVLTKIDNFGNDVVRFEQRWLNSRPKKQENFEHASQLFKEFRLELNALLKMKHELIEESRHFGLKGPDVQKLEVMTKEFEDEEKVWIMFEEFENDINKIADEEWVVLRSRLHRFENLLGEWSRRLKDIEESAVTDPLFAQIDSYREMLTILKFCKGEEFSTQHWAELFALTQIPVKPVDKLLFKDFLQAKSTLLDNADQLKDLNNRAHGEVTIREAFNELDLWSNTAKFSLVEQQDSKGEPLVLIRDWAEVTSKIGDNQCLLQAMKDSSFYPAFVDRATIWAQRLSTLDSALYVMQ</sequence>
<dbReference type="PANTHER" id="PTHR46532">
    <property type="entry name" value="MALE FERTILITY FACTOR KL5"/>
    <property type="match status" value="1"/>
</dbReference>
<evidence type="ECO:0000259" key="2">
    <source>
        <dbReference type="Pfam" id="PF08385"/>
    </source>
</evidence>
<feature type="coiled-coil region" evidence="1">
    <location>
        <begin position="264"/>
        <end position="291"/>
    </location>
</feature>
<evidence type="ECO:0000256" key="1">
    <source>
        <dbReference type="SAM" id="Coils"/>
    </source>
</evidence>
<feature type="domain" description="Dynein heavy chain linker" evidence="3">
    <location>
        <begin position="718"/>
        <end position="938"/>
    </location>
</feature>
<dbReference type="GO" id="GO:0005858">
    <property type="term" value="C:axonemal dynein complex"/>
    <property type="evidence" value="ECO:0007669"/>
    <property type="project" value="TreeGrafter"/>
</dbReference>
<organism evidence="4 5">
    <name type="scientific">Tropilaelaps mercedesae</name>
    <dbReference type="NCBI Taxonomy" id="418985"/>
    <lineage>
        <taxon>Eukaryota</taxon>
        <taxon>Metazoa</taxon>
        <taxon>Ecdysozoa</taxon>
        <taxon>Arthropoda</taxon>
        <taxon>Chelicerata</taxon>
        <taxon>Arachnida</taxon>
        <taxon>Acari</taxon>
        <taxon>Parasitiformes</taxon>
        <taxon>Mesostigmata</taxon>
        <taxon>Gamasina</taxon>
        <taxon>Dermanyssoidea</taxon>
        <taxon>Laelapidae</taxon>
        <taxon>Tropilaelaps</taxon>
    </lineage>
</organism>
<dbReference type="InterPro" id="IPR042222">
    <property type="entry name" value="Dynein_2_N"/>
</dbReference>
<evidence type="ECO:0000313" key="5">
    <source>
        <dbReference type="Proteomes" id="UP000192247"/>
    </source>
</evidence>
<accession>A0A1V9XQ43</accession>
<keyword evidence="5" id="KW-1185">Reference proteome</keyword>
<dbReference type="OrthoDB" id="6515897at2759"/>
<dbReference type="InterPro" id="IPR013594">
    <property type="entry name" value="Dynein_heavy_tail"/>
</dbReference>
<dbReference type="InterPro" id="IPR013602">
    <property type="entry name" value="Dynein_heavy_linker"/>
</dbReference>
<dbReference type="InParanoid" id="A0A1V9XQ43"/>
<dbReference type="InterPro" id="IPR026983">
    <property type="entry name" value="DHC"/>
</dbReference>
<dbReference type="AlphaFoldDB" id="A0A1V9XQ43"/>
<dbReference type="STRING" id="418985.A0A1V9XQ43"/>
<dbReference type="Proteomes" id="UP000192247">
    <property type="component" value="Unassembled WGS sequence"/>
</dbReference>
<dbReference type="Pfam" id="PF08393">
    <property type="entry name" value="DHC_N2"/>
    <property type="match status" value="1"/>
</dbReference>
<evidence type="ECO:0000259" key="3">
    <source>
        <dbReference type="Pfam" id="PF08393"/>
    </source>
</evidence>
<protein>
    <submittedName>
        <fullName evidence="4">Cytoplasmic dynein 2 heavy chain 1-like</fullName>
    </submittedName>
</protein>
<evidence type="ECO:0000313" key="4">
    <source>
        <dbReference type="EMBL" id="OQR75617.1"/>
    </source>
</evidence>